<reference evidence="9 10" key="1">
    <citation type="submission" date="2016-11" db="EMBL/GenBank/DDBJ databases">
        <authorList>
            <person name="Jaros S."/>
            <person name="Januszkiewicz K."/>
            <person name="Wedrychowicz H."/>
        </authorList>
    </citation>
    <scope>NUCLEOTIDE SEQUENCE [LARGE SCALE GENOMIC DNA]</scope>
    <source>
        <strain evidence="9 10">DSM 26897</strain>
    </source>
</reference>
<dbReference type="PRINTS" id="PR00344">
    <property type="entry name" value="BCTRLSENSOR"/>
</dbReference>
<dbReference type="STRING" id="1302690.BUE76_16760"/>
<dbReference type="AlphaFoldDB" id="A0A1M5B6T4"/>
<evidence type="ECO:0000256" key="6">
    <source>
        <dbReference type="ARBA" id="ARBA00022840"/>
    </source>
</evidence>
<evidence type="ECO:0000259" key="8">
    <source>
        <dbReference type="PROSITE" id="PS50109"/>
    </source>
</evidence>
<comment type="catalytic activity">
    <reaction evidence="1">
        <text>ATP + protein L-histidine = ADP + protein N-phospho-L-histidine.</text>
        <dbReference type="EC" id="2.7.13.3"/>
    </reaction>
</comment>
<keyword evidence="5 9" id="KW-0418">Kinase</keyword>
<keyword evidence="3" id="KW-0808">Transferase</keyword>
<keyword evidence="7" id="KW-1133">Transmembrane helix</keyword>
<dbReference type="PANTHER" id="PTHR44936">
    <property type="entry name" value="SENSOR PROTEIN CREC"/>
    <property type="match status" value="1"/>
</dbReference>
<dbReference type="InterPro" id="IPR004358">
    <property type="entry name" value="Sig_transdc_His_kin-like_C"/>
</dbReference>
<dbReference type="SUPFAM" id="SSF55874">
    <property type="entry name" value="ATPase domain of HSP90 chaperone/DNA topoisomerase II/histidine kinase"/>
    <property type="match status" value="1"/>
</dbReference>
<evidence type="ECO:0000256" key="1">
    <source>
        <dbReference type="ARBA" id="ARBA00000085"/>
    </source>
</evidence>
<keyword evidence="4" id="KW-0547">Nucleotide-binding</keyword>
<dbReference type="EMBL" id="FQUO01000007">
    <property type="protein sequence ID" value="SHF37902.1"/>
    <property type="molecule type" value="Genomic_DNA"/>
</dbReference>
<protein>
    <recommendedName>
        <fullName evidence="2">histidine kinase</fullName>
        <ecNumber evidence="2">2.7.13.3</ecNumber>
    </recommendedName>
</protein>
<name>A0A1M5B6T4_9BACT</name>
<dbReference type="InterPro" id="IPR050980">
    <property type="entry name" value="2C_sensor_his_kinase"/>
</dbReference>
<dbReference type="Proteomes" id="UP000184368">
    <property type="component" value="Unassembled WGS sequence"/>
</dbReference>
<accession>A0A1M5B6T4</accession>
<evidence type="ECO:0000256" key="4">
    <source>
        <dbReference type="ARBA" id="ARBA00022741"/>
    </source>
</evidence>
<keyword evidence="10" id="KW-1185">Reference proteome</keyword>
<evidence type="ECO:0000256" key="2">
    <source>
        <dbReference type="ARBA" id="ARBA00012438"/>
    </source>
</evidence>
<evidence type="ECO:0000256" key="5">
    <source>
        <dbReference type="ARBA" id="ARBA00022777"/>
    </source>
</evidence>
<dbReference type="PROSITE" id="PS50109">
    <property type="entry name" value="HIS_KIN"/>
    <property type="match status" value="1"/>
</dbReference>
<evidence type="ECO:0000313" key="9">
    <source>
        <dbReference type="EMBL" id="SHF37902.1"/>
    </source>
</evidence>
<evidence type="ECO:0000256" key="7">
    <source>
        <dbReference type="SAM" id="Phobius"/>
    </source>
</evidence>
<gene>
    <name evidence="9" type="ORF">SAMN05444008_107158</name>
</gene>
<feature type="domain" description="Histidine kinase" evidence="8">
    <location>
        <begin position="207"/>
        <end position="407"/>
    </location>
</feature>
<evidence type="ECO:0000313" key="10">
    <source>
        <dbReference type="Proteomes" id="UP000184368"/>
    </source>
</evidence>
<dbReference type="PANTHER" id="PTHR44936:SF10">
    <property type="entry name" value="SENSOR PROTEIN RSTB"/>
    <property type="match status" value="1"/>
</dbReference>
<organism evidence="9 10">
    <name type="scientific">Cnuella takakiae</name>
    <dbReference type="NCBI Taxonomy" id="1302690"/>
    <lineage>
        <taxon>Bacteria</taxon>
        <taxon>Pseudomonadati</taxon>
        <taxon>Bacteroidota</taxon>
        <taxon>Chitinophagia</taxon>
        <taxon>Chitinophagales</taxon>
        <taxon>Chitinophagaceae</taxon>
        <taxon>Cnuella</taxon>
    </lineage>
</organism>
<evidence type="ECO:0000256" key="3">
    <source>
        <dbReference type="ARBA" id="ARBA00022679"/>
    </source>
</evidence>
<sequence length="407" mass="45987">MLNVKTKLLLCLHSFMLQSFFSWRILLALLAILIVSGTISYSSYLAKKIEREERQKVAQWVAAGTFINNPANSDIRLASMIILQTDIPIIEATEKDSITNWVNLDSTAVLAGWSTGDDVRLANSNTYLQQRLKSYKATNPPVEWINPTDSTQRNLYYFGPSRLLQEVRYYPMVQLLIVGLFIIVVVLLLRSSYRSTQNQVWAGMAKETAHQLGTPVSSLEGWLEILRDIPGNERVVPELEKDVQRLQLVSDRFGKIGSKPQLEPRNLVEQVSNMVEYIRKRAPGKMAFHINAPAQQITAPLSPPLFDWVIENLLKNALDAMEGKGSISIDIQEQPKEVLIDITDNGKGILKKNLRKVFRPGFTTKRRGWGLGLSLSKRIVDQYHGGNLFVKNSEPGKGTTFRIVLRK</sequence>
<dbReference type="Pfam" id="PF02518">
    <property type="entry name" value="HATPase_c"/>
    <property type="match status" value="1"/>
</dbReference>
<dbReference type="Gene3D" id="3.30.565.10">
    <property type="entry name" value="Histidine kinase-like ATPase, C-terminal domain"/>
    <property type="match status" value="1"/>
</dbReference>
<dbReference type="InterPro" id="IPR036890">
    <property type="entry name" value="HATPase_C_sf"/>
</dbReference>
<keyword evidence="7" id="KW-0812">Transmembrane</keyword>
<dbReference type="InterPro" id="IPR003594">
    <property type="entry name" value="HATPase_dom"/>
</dbReference>
<feature type="transmembrane region" description="Helical" evidence="7">
    <location>
        <begin position="20"/>
        <end position="46"/>
    </location>
</feature>
<keyword evidence="6" id="KW-0067">ATP-binding</keyword>
<proteinExistence type="predicted"/>
<dbReference type="SMART" id="SM00387">
    <property type="entry name" value="HATPase_c"/>
    <property type="match status" value="1"/>
</dbReference>
<keyword evidence="7" id="KW-0472">Membrane</keyword>
<dbReference type="InterPro" id="IPR005467">
    <property type="entry name" value="His_kinase_dom"/>
</dbReference>
<dbReference type="GO" id="GO:0005524">
    <property type="term" value="F:ATP binding"/>
    <property type="evidence" value="ECO:0007669"/>
    <property type="project" value="UniProtKB-KW"/>
</dbReference>
<dbReference type="GO" id="GO:0004673">
    <property type="term" value="F:protein histidine kinase activity"/>
    <property type="evidence" value="ECO:0007669"/>
    <property type="project" value="UniProtKB-EC"/>
</dbReference>
<dbReference type="EC" id="2.7.13.3" evidence="2"/>
<feature type="transmembrane region" description="Helical" evidence="7">
    <location>
        <begin position="169"/>
        <end position="189"/>
    </location>
</feature>